<evidence type="ECO:0000313" key="4">
    <source>
        <dbReference type="Proteomes" id="UP001257060"/>
    </source>
</evidence>
<name>A0ABU2GGF1_9EURY</name>
<evidence type="ECO:0000259" key="2">
    <source>
        <dbReference type="Pfam" id="PF00149"/>
    </source>
</evidence>
<dbReference type="SUPFAM" id="SSF56300">
    <property type="entry name" value="Metallo-dependent phosphatases"/>
    <property type="match status" value="1"/>
</dbReference>
<accession>A0ABU2GGF1</accession>
<dbReference type="PANTHER" id="PTHR30337">
    <property type="entry name" value="COMPONENT OF ATP-DEPENDENT DSDNA EXONUCLEASE"/>
    <property type="match status" value="1"/>
</dbReference>
<dbReference type="Gene3D" id="3.60.21.10">
    <property type="match status" value="1"/>
</dbReference>
<feature type="region of interest" description="Disordered" evidence="1">
    <location>
        <begin position="294"/>
        <end position="316"/>
    </location>
</feature>
<dbReference type="InterPro" id="IPR029052">
    <property type="entry name" value="Metallo-depent_PP-like"/>
</dbReference>
<dbReference type="RefSeq" id="WP_310924225.1">
    <property type="nucleotide sequence ID" value="NZ_JAMQOP010000002.1"/>
</dbReference>
<dbReference type="PANTHER" id="PTHR30337:SF0">
    <property type="entry name" value="NUCLEASE SBCCD SUBUNIT D"/>
    <property type="match status" value="1"/>
</dbReference>
<protein>
    <submittedName>
        <fullName evidence="3">Metallophosphoesterase</fullName>
    </submittedName>
</protein>
<feature type="domain" description="Calcineurin-like phosphoesterase" evidence="2">
    <location>
        <begin position="105"/>
        <end position="290"/>
    </location>
</feature>
<dbReference type="Proteomes" id="UP001257060">
    <property type="component" value="Unassembled WGS sequence"/>
</dbReference>
<evidence type="ECO:0000256" key="1">
    <source>
        <dbReference type="SAM" id="MobiDB-lite"/>
    </source>
</evidence>
<organism evidence="3 4">
    <name type="scientific">Halogeometricum salsisoli</name>
    <dbReference type="NCBI Taxonomy" id="2950536"/>
    <lineage>
        <taxon>Archaea</taxon>
        <taxon>Methanobacteriati</taxon>
        <taxon>Methanobacteriota</taxon>
        <taxon>Stenosarchaea group</taxon>
        <taxon>Halobacteria</taxon>
        <taxon>Halobacteriales</taxon>
        <taxon>Haloferacaceae</taxon>
        <taxon>Halogeometricum</taxon>
    </lineage>
</organism>
<evidence type="ECO:0000313" key="3">
    <source>
        <dbReference type="EMBL" id="MDS0299368.1"/>
    </source>
</evidence>
<sequence>MTATYEDLGNEGTYELPVQVVKCRKSHIKNRAYEMTVSDVNGTEFEFIVWEKSTLGSSYEWKEGCWYRLSGISANVWPAGTLIHGTSRLKINRLERGGEENRVEILYMTDSHLGKTTHGYGRNTWSVSPEAGFSDAIDYAVNRNVNAVVHGGDLYHNSKTGITDEDVTLCREKLSDLFVHNIPFYYIYGNHEREAGRREMEELVEDGIATHLSSRPEIISDTVSIYGVDHQYEWTGFELERPPSAVPTVLFIHQSVSPFTAKKNPDCSFRDLMNTSNVPIDLTITGHVHTRKETTVGRHRGLSGGSTGALGDTKGGLQPSVEMISVKGGDVTVQQHHL</sequence>
<comment type="caution">
    <text evidence="3">The sequence shown here is derived from an EMBL/GenBank/DDBJ whole genome shotgun (WGS) entry which is preliminary data.</text>
</comment>
<dbReference type="Pfam" id="PF00149">
    <property type="entry name" value="Metallophos"/>
    <property type="match status" value="1"/>
</dbReference>
<keyword evidence="4" id="KW-1185">Reference proteome</keyword>
<dbReference type="InterPro" id="IPR004843">
    <property type="entry name" value="Calcineurin-like_PHP"/>
</dbReference>
<reference evidence="3 4" key="1">
    <citation type="submission" date="2022-06" db="EMBL/GenBank/DDBJ databases">
        <title>Halogeometricum sp. a new haloarchaeum isolate from saline soil.</title>
        <authorList>
            <person name="Strakova D."/>
            <person name="Galisteo C."/>
            <person name="Sanchez-Porro C."/>
            <person name="Ventosa A."/>
        </authorList>
    </citation>
    <scope>NUCLEOTIDE SEQUENCE [LARGE SCALE GENOMIC DNA]</scope>
    <source>
        <strain evidence="3 4">S1BR25-6</strain>
    </source>
</reference>
<dbReference type="EMBL" id="JAMQOP010000002">
    <property type="protein sequence ID" value="MDS0299368.1"/>
    <property type="molecule type" value="Genomic_DNA"/>
</dbReference>
<dbReference type="InterPro" id="IPR050535">
    <property type="entry name" value="DNA_Repair-Maintenance_Comp"/>
</dbReference>
<proteinExistence type="predicted"/>
<gene>
    <name evidence="3" type="ORF">NDI76_11505</name>
</gene>